<dbReference type="EC" id="6.3.5.1" evidence="7 8"/>
<feature type="active site" description="Nucleophile; for glutaminase activity" evidence="7">
    <location>
        <position position="164"/>
    </location>
</feature>
<dbReference type="AlphaFoldDB" id="A0A1M7YQU0"/>
<evidence type="ECO:0000313" key="12">
    <source>
        <dbReference type="Proteomes" id="UP000184600"/>
    </source>
</evidence>
<dbReference type="GO" id="GO:0003952">
    <property type="term" value="F:NAD+ synthase (glutamine-hydrolyzing) activity"/>
    <property type="evidence" value="ECO:0007669"/>
    <property type="project" value="UniProtKB-UniRule"/>
</dbReference>
<evidence type="ECO:0000256" key="2">
    <source>
        <dbReference type="ARBA" id="ARBA00007145"/>
    </source>
</evidence>
<dbReference type="InterPro" id="IPR036526">
    <property type="entry name" value="C-N_Hydrolase_sf"/>
</dbReference>
<dbReference type="GO" id="GO:0008795">
    <property type="term" value="F:NAD+ synthase activity"/>
    <property type="evidence" value="ECO:0007669"/>
    <property type="project" value="UniProtKB-UniRule"/>
</dbReference>
<dbReference type="InterPro" id="IPR022310">
    <property type="entry name" value="NAD/GMP_synthase"/>
</dbReference>
<feature type="active site" description="Proton acceptor; for glutaminase activity" evidence="7">
    <location>
        <position position="41"/>
    </location>
</feature>
<evidence type="ECO:0000256" key="6">
    <source>
        <dbReference type="ARBA" id="ARBA00023027"/>
    </source>
</evidence>
<feature type="active site" description="For glutaminase activity" evidence="7">
    <location>
        <position position="111"/>
    </location>
</feature>
<keyword evidence="3 7" id="KW-0436">Ligase</keyword>
<feature type="binding site" evidence="7">
    <location>
        <position position="498"/>
    </location>
    <ligand>
        <name>ATP</name>
        <dbReference type="ChEBI" id="CHEBI:30616"/>
    </ligand>
</feature>
<dbReference type="PANTHER" id="PTHR23090">
    <property type="entry name" value="NH 3 /GLUTAMINE-DEPENDENT NAD + SYNTHETASE"/>
    <property type="match status" value="1"/>
</dbReference>
<dbReference type="GO" id="GO:0005524">
    <property type="term" value="F:ATP binding"/>
    <property type="evidence" value="ECO:0007669"/>
    <property type="project" value="UniProtKB-UniRule"/>
</dbReference>
<keyword evidence="12" id="KW-1185">Reference proteome</keyword>
<dbReference type="GO" id="GO:0004359">
    <property type="term" value="F:glutaminase activity"/>
    <property type="evidence" value="ECO:0007669"/>
    <property type="project" value="InterPro"/>
</dbReference>
<evidence type="ECO:0000256" key="5">
    <source>
        <dbReference type="ARBA" id="ARBA00022840"/>
    </source>
</evidence>
<evidence type="ECO:0000256" key="7">
    <source>
        <dbReference type="HAMAP-Rule" id="MF_02090"/>
    </source>
</evidence>
<dbReference type="UniPathway" id="UPA00253">
    <property type="reaction ID" value="UER00334"/>
</dbReference>
<comment type="caution">
    <text evidence="7">Lacks conserved residue(s) required for the propagation of feature annotation.</text>
</comment>
<dbReference type="Proteomes" id="UP000184600">
    <property type="component" value="Unassembled WGS sequence"/>
</dbReference>
<accession>A0A1M7YQU0</accession>
<dbReference type="STRING" id="1117707.VQ7734_00720"/>
<keyword evidence="4 7" id="KW-0547">Nucleotide-binding</keyword>
<dbReference type="PANTHER" id="PTHR23090:SF9">
    <property type="entry name" value="GLUTAMINE-DEPENDENT NAD(+) SYNTHETASE"/>
    <property type="match status" value="1"/>
</dbReference>
<keyword evidence="6 7" id="KW-0520">NAD</keyword>
<dbReference type="HAMAP" id="MF_02090">
    <property type="entry name" value="NadE_glutamine_dep"/>
    <property type="match status" value="1"/>
</dbReference>
<dbReference type="RefSeq" id="WP_073579905.1">
    <property type="nucleotide sequence ID" value="NZ_AP024898.1"/>
</dbReference>
<dbReference type="OrthoDB" id="9760188at2"/>
<comment type="pathway">
    <text evidence="1 7 8">Cofactor biosynthesis; NAD(+) biosynthesis; NAD(+) from deamido-NAD(+) (L-Gln route): step 1/1.</text>
</comment>
<comment type="similarity">
    <text evidence="2 7 8">In the C-terminal section; belongs to the NAD synthetase family.</text>
</comment>
<evidence type="ECO:0000256" key="9">
    <source>
        <dbReference type="RuleBase" id="RU003811"/>
    </source>
</evidence>
<feature type="binding site" evidence="7">
    <location>
        <position position="197"/>
    </location>
    <ligand>
        <name>L-glutamine</name>
        <dbReference type="ChEBI" id="CHEBI:58359"/>
    </ligand>
</feature>
<dbReference type="InterPro" id="IPR003010">
    <property type="entry name" value="C-N_Hydrolase"/>
</dbReference>
<comment type="similarity">
    <text evidence="9">Belongs to the NAD synthetase family.</text>
</comment>
<dbReference type="NCBIfam" id="TIGR00552">
    <property type="entry name" value="nadE"/>
    <property type="match status" value="1"/>
</dbReference>
<name>A0A1M7YQU0_9VIBR</name>
<dbReference type="CDD" id="cd00553">
    <property type="entry name" value="NAD_synthase"/>
    <property type="match status" value="1"/>
</dbReference>
<evidence type="ECO:0000256" key="4">
    <source>
        <dbReference type="ARBA" id="ARBA00022741"/>
    </source>
</evidence>
<gene>
    <name evidence="11" type="primary">nadE_1</name>
    <name evidence="7" type="synonym">nadE</name>
    <name evidence="11" type="ORF">VQ7734_00720</name>
</gene>
<dbReference type="PROSITE" id="PS50263">
    <property type="entry name" value="CN_HYDROLASE"/>
    <property type="match status" value="1"/>
</dbReference>
<dbReference type="Pfam" id="PF00795">
    <property type="entry name" value="CN_hydrolase"/>
    <property type="match status" value="1"/>
</dbReference>
<dbReference type="InterPro" id="IPR014445">
    <property type="entry name" value="Gln-dep_NAD_synthase"/>
</dbReference>
<dbReference type="GO" id="GO:0005737">
    <property type="term" value="C:cytoplasm"/>
    <property type="evidence" value="ECO:0007669"/>
    <property type="project" value="InterPro"/>
</dbReference>
<organism evidence="11 12">
    <name type="scientific">Vibrio quintilis</name>
    <dbReference type="NCBI Taxonomy" id="1117707"/>
    <lineage>
        <taxon>Bacteria</taxon>
        <taxon>Pseudomonadati</taxon>
        <taxon>Pseudomonadota</taxon>
        <taxon>Gammaproteobacteria</taxon>
        <taxon>Vibrionales</taxon>
        <taxon>Vibrionaceae</taxon>
        <taxon>Vibrio</taxon>
    </lineage>
</organism>
<evidence type="ECO:0000256" key="3">
    <source>
        <dbReference type="ARBA" id="ARBA00022598"/>
    </source>
</evidence>
<dbReference type="Gene3D" id="3.60.110.10">
    <property type="entry name" value="Carbon-nitrogen hydrolase"/>
    <property type="match status" value="1"/>
</dbReference>
<dbReference type="PIRSF" id="PIRSF006630">
    <property type="entry name" value="NADS_GAT"/>
    <property type="match status" value="1"/>
</dbReference>
<dbReference type="Gene3D" id="3.40.50.620">
    <property type="entry name" value="HUPs"/>
    <property type="match status" value="1"/>
</dbReference>
<comment type="function">
    <text evidence="7">Catalyzes the ATP-dependent amidation of deamido-NAD to form NAD. Uses L-glutamine as a nitrogen source.</text>
</comment>
<dbReference type="GO" id="GO:0009435">
    <property type="term" value="P:NAD+ biosynthetic process"/>
    <property type="evidence" value="ECO:0007669"/>
    <property type="project" value="UniProtKB-UniRule"/>
</dbReference>
<reference evidence="12" key="1">
    <citation type="submission" date="2016-12" db="EMBL/GenBank/DDBJ databases">
        <authorList>
            <person name="Rodrigo-Torres L."/>
            <person name="Arahal R.D."/>
            <person name="Lucena T."/>
        </authorList>
    </citation>
    <scope>NUCLEOTIDE SEQUENCE [LARGE SCALE GENOMIC DNA]</scope>
</reference>
<feature type="binding site" evidence="7">
    <location>
        <position position="503"/>
    </location>
    <ligand>
        <name>deamido-NAD(+)</name>
        <dbReference type="ChEBI" id="CHEBI:58437"/>
        <note>ligand shared between two neighboring subunits</note>
    </ligand>
</feature>
<evidence type="ECO:0000256" key="1">
    <source>
        <dbReference type="ARBA" id="ARBA00005188"/>
    </source>
</evidence>
<dbReference type="Pfam" id="PF02540">
    <property type="entry name" value="NAD_synthase"/>
    <property type="match status" value="1"/>
</dbReference>
<dbReference type="SUPFAM" id="SSF56317">
    <property type="entry name" value="Carbon-nitrogen hydrolase"/>
    <property type="match status" value="1"/>
</dbReference>
<evidence type="ECO:0000256" key="8">
    <source>
        <dbReference type="PIRNR" id="PIRNR006630"/>
    </source>
</evidence>
<evidence type="ECO:0000259" key="10">
    <source>
        <dbReference type="PROSITE" id="PS50263"/>
    </source>
</evidence>
<feature type="binding site" evidence="7">
    <location>
        <position position="633"/>
    </location>
    <ligand>
        <name>deamido-NAD(+)</name>
        <dbReference type="ChEBI" id="CHEBI:58437"/>
        <note>ligand shared between two neighboring subunits</note>
    </ligand>
</feature>
<feature type="binding site" evidence="7">
    <location>
        <position position="474"/>
    </location>
    <ligand>
        <name>deamido-NAD(+)</name>
        <dbReference type="ChEBI" id="CHEBI:58437"/>
        <note>ligand shared between two neighboring subunits</note>
    </ligand>
</feature>
<dbReference type="EMBL" id="FRFG01000010">
    <property type="protein sequence ID" value="SHO55001.1"/>
    <property type="molecule type" value="Genomic_DNA"/>
</dbReference>
<comment type="catalytic activity">
    <reaction evidence="7 8">
        <text>deamido-NAD(+) + L-glutamine + ATP + H2O = L-glutamate + AMP + diphosphate + NAD(+) + H(+)</text>
        <dbReference type="Rhea" id="RHEA:24384"/>
        <dbReference type="ChEBI" id="CHEBI:15377"/>
        <dbReference type="ChEBI" id="CHEBI:15378"/>
        <dbReference type="ChEBI" id="CHEBI:29985"/>
        <dbReference type="ChEBI" id="CHEBI:30616"/>
        <dbReference type="ChEBI" id="CHEBI:33019"/>
        <dbReference type="ChEBI" id="CHEBI:57540"/>
        <dbReference type="ChEBI" id="CHEBI:58359"/>
        <dbReference type="ChEBI" id="CHEBI:58437"/>
        <dbReference type="ChEBI" id="CHEBI:456215"/>
        <dbReference type="EC" id="6.3.5.1"/>
    </reaction>
</comment>
<dbReference type="CDD" id="cd07570">
    <property type="entry name" value="GAT_Gln-NAD-synth"/>
    <property type="match status" value="1"/>
</dbReference>
<keyword evidence="5 7" id="KW-0067">ATP-binding</keyword>
<evidence type="ECO:0000313" key="11">
    <source>
        <dbReference type="EMBL" id="SHO55001.1"/>
    </source>
</evidence>
<dbReference type="InterPro" id="IPR003694">
    <property type="entry name" value="NAD_synthase"/>
</dbReference>
<dbReference type="SUPFAM" id="SSF52402">
    <property type="entry name" value="Adenine nucleotide alpha hydrolases-like"/>
    <property type="match status" value="1"/>
</dbReference>
<feature type="binding site" evidence="7">
    <location>
        <position position="191"/>
    </location>
    <ligand>
        <name>L-glutamine</name>
        <dbReference type="ChEBI" id="CHEBI:58359"/>
    </ligand>
</feature>
<protein>
    <recommendedName>
        <fullName evidence="7 8">Glutamine-dependent NAD(+) synthetase</fullName>
        <ecNumber evidence="7 8">6.3.5.1</ecNumber>
    </recommendedName>
    <alternativeName>
        <fullName evidence="7 8">NAD(+) synthase [glutamine-hydrolyzing]</fullName>
    </alternativeName>
</protein>
<dbReference type="InterPro" id="IPR014729">
    <property type="entry name" value="Rossmann-like_a/b/a_fold"/>
</dbReference>
<proteinExistence type="inferred from homology"/>
<sequence length="661" mass="73552">MIVSSASINQTPRDWEGNISRIQSVIDHCAAAGATLIVTPELSISGYGCEDYFYQEKLTDTALQALSCLRIPEGVLVTVGLPVLFCNRLYNAVALLQNNDDGRIIQGMAFKKQLAMNGIHYEARWFSKWESGSVVETDQITGYPIAIGDPVFDYCGYRIGFETCEESWVPNRSARALFERGVDIIINASASHFAIGKFEARKQLVIDGSRTFGAAYIYSNLNGCEAGRAVYDGGCLIASGGDIVAQGERLHFTDSAVIFAAIDAHDNRLVHQMNSQTAEYSHIQTDTIHLQPAHLSQQTDKTAPAQIHHWENSEHLQHEEAVRAVALGLRDWSKKTCTNGFALSLSGGADSALVAAATHLSVYLELAEYKQKSLKLSRHLTQFLPASSEEKETSPGDIPALTKQIMQRYMLTLYQGTRNSSETTLNAAQSVATGTGAAFDDWDIDPLIANYRALSEKTIGRPLTWEQDDIPLQNIQARVRAPGIWMLANIENKLLLTTSNMSEGAVGYVTMDGDSSGVLAPISGITKGRILNILRWLNSDGILVNDTHYRLTCLQPVVDQRPTAELRPEQQNDEDDLMPFEILDRIVELFMVKRKCQQTILAILTGEFPQYSHPQMNQYVDLFFRLFKRNQWKRERQAPGFHIEVNSLDPKTYGRFSLFTG</sequence>
<feature type="domain" description="CN hydrolase" evidence="10">
    <location>
        <begin position="1"/>
        <end position="264"/>
    </location>
</feature>